<gene>
    <name evidence="3" type="ORF">FEV09_11150</name>
</gene>
<dbReference type="Proteomes" id="UP001152872">
    <property type="component" value="Unassembled WGS sequence"/>
</dbReference>
<dbReference type="SUPFAM" id="SSF55781">
    <property type="entry name" value="GAF domain-like"/>
    <property type="match status" value="1"/>
</dbReference>
<proteinExistence type="predicted"/>
<dbReference type="AlphaFoldDB" id="A0A9X4M9I9"/>
<dbReference type="InterPro" id="IPR029016">
    <property type="entry name" value="GAF-like_dom_sf"/>
</dbReference>
<name>A0A9X4M9I9_9CYAN</name>
<dbReference type="InterPro" id="IPR003018">
    <property type="entry name" value="GAF"/>
</dbReference>
<sequence length="427" mass="48715">MDGVSSSFDRSKTLEYESIAAEMFASRSPEELLKIFLTNLGEQLGISRVAIYQLTNQDEGLVLVEAIAPNIPTIKNQPYPITYFGVRSLADYPQDRAVRLPNVAQTQEVLSVHQLWQRTKVKAMMSAPILFDALAGDKKIWGLTFVQQCDRPRCWQPQEAIFLYELSQVLGQCLQFWELSLRSNPHSPALLTNINNYNDGNNDSNNDGNNSKYAANQYTYNNYGSYDRQEDDDQEEFIARRVELSQDLEVPPASIDLSTDIIAMSNNFTLSDDEENEILERLSVNEKESSIYHAVNHAMQQLDRSLPHSSGLYSPLFDTLALDTEQNMSAIDLESITLEDVLESFNQESDNDPFQAKVDYLQRRVGELIESMQQKLEEIESLQCQVKNLTASQQEFRRILLDLQSENLTQNIKDTIIAMYQSFLTKD</sequence>
<evidence type="ECO:0000259" key="2">
    <source>
        <dbReference type="PROSITE" id="PS50046"/>
    </source>
</evidence>
<dbReference type="PROSITE" id="PS50046">
    <property type="entry name" value="PHYTOCHROME_2"/>
    <property type="match status" value="1"/>
</dbReference>
<evidence type="ECO:0000313" key="4">
    <source>
        <dbReference type="Proteomes" id="UP001152872"/>
    </source>
</evidence>
<organism evidence="3 4">
    <name type="scientific">Pseudanabaena catenata USMAC16</name>
    <dbReference type="NCBI Taxonomy" id="1855837"/>
    <lineage>
        <taxon>Bacteria</taxon>
        <taxon>Bacillati</taxon>
        <taxon>Cyanobacteriota</taxon>
        <taxon>Cyanophyceae</taxon>
        <taxon>Pseudanabaenales</taxon>
        <taxon>Pseudanabaenaceae</taxon>
        <taxon>Pseudanabaena</taxon>
    </lineage>
</organism>
<dbReference type="Pfam" id="PF01590">
    <property type="entry name" value="GAF"/>
    <property type="match status" value="1"/>
</dbReference>
<dbReference type="SMART" id="SM00065">
    <property type="entry name" value="GAF"/>
    <property type="match status" value="1"/>
</dbReference>
<keyword evidence="1" id="KW-0175">Coiled coil</keyword>
<protein>
    <submittedName>
        <fullName evidence="3">GAF domain-containing protein</fullName>
    </submittedName>
</protein>
<keyword evidence="4" id="KW-1185">Reference proteome</keyword>
<feature type="coiled-coil region" evidence="1">
    <location>
        <begin position="365"/>
        <end position="392"/>
    </location>
</feature>
<comment type="caution">
    <text evidence="3">The sequence shown here is derived from an EMBL/GenBank/DDBJ whole genome shotgun (WGS) entry which is preliminary data.</text>
</comment>
<accession>A0A9X4M9I9</accession>
<dbReference type="InterPro" id="IPR016132">
    <property type="entry name" value="Phyto_chromo_attachment"/>
</dbReference>
<reference evidence="3" key="1">
    <citation type="submission" date="2019-05" db="EMBL/GenBank/DDBJ databases">
        <title>Whole genome sequencing of Pseudanabaena catenata USMAC16.</title>
        <authorList>
            <person name="Khan Z."/>
            <person name="Omar W.M."/>
            <person name="Convey P."/>
            <person name="Merican F."/>
            <person name="Najimudin N."/>
        </authorList>
    </citation>
    <scope>NUCLEOTIDE SEQUENCE</scope>
    <source>
        <strain evidence="3">USMAC16</strain>
    </source>
</reference>
<dbReference type="Gene3D" id="3.30.450.40">
    <property type="match status" value="1"/>
</dbReference>
<dbReference type="RefSeq" id="WP_009627226.1">
    <property type="nucleotide sequence ID" value="NZ_VBTY01000082.1"/>
</dbReference>
<evidence type="ECO:0000313" key="3">
    <source>
        <dbReference type="EMBL" id="MDG3495115.1"/>
    </source>
</evidence>
<dbReference type="EMBL" id="VBTY01000082">
    <property type="protein sequence ID" value="MDG3495115.1"/>
    <property type="molecule type" value="Genomic_DNA"/>
</dbReference>
<evidence type="ECO:0000256" key="1">
    <source>
        <dbReference type="SAM" id="Coils"/>
    </source>
</evidence>
<feature type="domain" description="Phytochrome chromophore attachment site" evidence="2">
    <location>
        <begin position="28"/>
        <end position="169"/>
    </location>
</feature>